<feature type="compositionally biased region" description="Acidic residues" evidence="1">
    <location>
        <begin position="55"/>
        <end position="66"/>
    </location>
</feature>
<gene>
    <name evidence="2" type="ORF">IFR04_002947</name>
</gene>
<protein>
    <submittedName>
        <fullName evidence="2">Uncharacterized protein</fullName>
    </submittedName>
</protein>
<sequence>MSNLEGVRETSAMLTRVPVASSDPSTSSIRITDMVDLTLSDDERRPDGQEKYQDQDDNDTNGDSDNDSVLVMPDGPTPPAPIYNAPLDMDAFQPDPILPCEIEWPFILKVNKDTPGHLITLQFVDPSLFGRHLEILNPQIRFTTAQYKAAWIYAVNQCRDKVDLTATLAANPGLDQSSFVKLIDDEFEKVLVNDHGVDYQTRAEELEAIRSEIKRTTGKEHRKMLNVEKKLSNGSTKAKRRMKKNEIKALKAAADSQARILGRGSPTRHIARVMYENLSRQQVGEAPSFHQARRVTMDPDGTWYTVANTQPLPRETMLDSNTGGHSSLSTAAVDHPMSGQALHRVQAAPAPPPTLIPASSWYYPSESQVSRNVSTGSSIPSTMDFTPFNPYTPTRFSRNDILYNRPASDYTSASSNHDPYRPQYNTNSLPRRPRSPSSYNFNLPRRANPDSNPNLRSGHTHPIAYNSSPYSLTLTATPASLPPHPPPGLSHTQALTPISTSMYSNYASPAYDPPAHRTSMGMGMGIGVRSRWEEERDGVNVIVKLANNEDGDVAMGGSGSGSGYEILPESRDEHEKYYVKKPMVGDEDEDEDGGSSS</sequence>
<feature type="compositionally biased region" description="Polar residues" evidence="1">
    <location>
        <begin position="409"/>
        <end position="429"/>
    </location>
</feature>
<evidence type="ECO:0000313" key="3">
    <source>
        <dbReference type="Proteomes" id="UP000664132"/>
    </source>
</evidence>
<comment type="caution">
    <text evidence="2">The sequence shown here is derived from an EMBL/GenBank/DDBJ whole genome shotgun (WGS) entry which is preliminary data.</text>
</comment>
<feature type="compositionally biased region" description="Basic and acidic residues" evidence="1">
    <location>
        <begin position="568"/>
        <end position="578"/>
    </location>
</feature>
<evidence type="ECO:0000313" key="2">
    <source>
        <dbReference type="EMBL" id="KAG4423952.1"/>
    </source>
</evidence>
<organism evidence="2 3">
    <name type="scientific">Cadophora malorum</name>
    <dbReference type="NCBI Taxonomy" id="108018"/>
    <lineage>
        <taxon>Eukaryota</taxon>
        <taxon>Fungi</taxon>
        <taxon>Dikarya</taxon>
        <taxon>Ascomycota</taxon>
        <taxon>Pezizomycotina</taxon>
        <taxon>Leotiomycetes</taxon>
        <taxon>Helotiales</taxon>
        <taxon>Ploettnerulaceae</taxon>
        <taxon>Cadophora</taxon>
    </lineage>
</organism>
<dbReference type="AlphaFoldDB" id="A0A8H8BU26"/>
<name>A0A8H8BU26_9HELO</name>
<feature type="region of interest" description="Disordered" evidence="1">
    <location>
        <begin position="1"/>
        <end position="79"/>
    </location>
</feature>
<reference evidence="2" key="1">
    <citation type="submission" date="2021-02" db="EMBL/GenBank/DDBJ databases">
        <title>Genome sequence Cadophora malorum strain M34.</title>
        <authorList>
            <person name="Stefanovic E."/>
            <person name="Vu D."/>
            <person name="Scully C."/>
            <person name="Dijksterhuis J."/>
            <person name="Roader J."/>
            <person name="Houbraken J."/>
        </authorList>
    </citation>
    <scope>NUCLEOTIDE SEQUENCE</scope>
    <source>
        <strain evidence="2">M34</strain>
    </source>
</reference>
<proteinExistence type="predicted"/>
<dbReference type="EMBL" id="JAFJYH010000027">
    <property type="protein sequence ID" value="KAG4423952.1"/>
    <property type="molecule type" value="Genomic_DNA"/>
</dbReference>
<keyword evidence="3" id="KW-1185">Reference proteome</keyword>
<dbReference type="OrthoDB" id="3564393at2759"/>
<feature type="compositionally biased region" description="Basic and acidic residues" evidence="1">
    <location>
        <begin position="41"/>
        <end position="54"/>
    </location>
</feature>
<evidence type="ECO:0000256" key="1">
    <source>
        <dbReference type="SAM" id="MobiDB-lite"/>
    </source>
</evidence>
<feature type="region of interest" description="Disordered" evidence="1">
    <location>
        <begin position="407"/>
        <end position="466"/>
    </location>
</feature>
<feature type="compositionally biased region" description="Acidic residues" evidence="1">
    <location>
        <begin position="585"/>
        <end position="597"/>
    </location>
</feature>
<dbReference type="Proteomes" id="UP000664132">
    <property type="component" value="Unassembled WGS sequence"/>
</dbReference>
<accession>A0A8H8BU26</accession>
<feature type="region of interest" description="Disordered" evidence="1">
    <location>
        <begin position="553"/>
        <end position="597"/>
    </location>
</feature>